<sequence>MTLFILGKTGQGSITKYLLSDNKNDVILYLEMVLENAGESEDSDSENINTHGECDIDGALDELRGSGSLIKDNENQVLIQSLQNTTIRSDNINPKRRGACMHNSTSDITIYYYKSNILVDLKKGVPVVLNITNSNQFLKCTFGKDKAVLSVECSEKEKLESIYKNDPLTWPFVFYLSRTKDDCRRFESAECSGWFIRTESDSVCVDKKKDKDKDSEKYSFLFICKPNTTKSK</sequence>
<dbReference type="GO" id="GO:0005829">
    <property type="term" value="C:cytosol"/>
    <property type="evidence" value="ECO:0007669"/>
    <property type="project" value="UniProtKB-SubCell"/>
</dbReference>
<dbReference type="EMBL" id="JAVHJS010000023">
    <property type="protein sequence ID" value="KAK2819630.1"/>
    <property type="molecule type" value="Genomic_DNA"/>
</dbReference>
<keyword evidence="12" id="KW-0497">Mitogen</keyword>
<evidence type="ECO:0000256" key="10">
    <source>
        <dbReference type="ARBA" id="ARBA00023198"/>
    </source>
</evidence>
<dbReference type="GO" id="GO:0005764">
    <property type="term" value="C:lysosome"/>
    <property type="evidence" value="ECO:0007669"/>
    <property type="project" value="UniProtKB-SubCell"/>
</dbReference>
<dbReference type="GO" id="GO:0048246">
    <property type="term" value="P:macrophage chemotaxis"/>
    <property type="evidence" value="ECO:0007669"/>
    <property type="project" value="TreeGrafter"/>
</dbReference>
<dbReference type="GO" id="GO:0051781">
    <property type="term" value="P:positive regulation of cell division"/>
    <property type="evidence" value="ECO:0007669"/>
    <property type="project" value="UniProtKB-KW"/>
</dbReference>
<keyword evidence="9" id="KW-0666">Pyrogen</keyword>
<keyword evidence="10" id="KW-0395">Inflammatory response</keyword>
<evidence type="ECO:0000313" key="14">
    <source>
        <dbReference type="Proteomes" id="UP001187315"/>
    </source>
</evidence>
<dbReference type="GO" id="GO:0042119">
    <property type="term" value="P:neutrophil activation"/>
    <property type="evidence" value="ECO:0007669"/>
    <property type="project" value="TreeGrafter"/>
</dbReference>
<evidence type="ECO:0000256" key="6">
    <source>
        <dbReference type="ARBA" id="ARBA00022490"/>
    </source>
</evidence>
<evidence type="ECO:0000256" key="8">
    <source>
        <dbReference type="ARBA" id="ARBA00022525"/>
    </source>
</evidence>
<dbReference type="SUPFAM" id="SSF50353">
    <property type="entry name" value="Cytokine"/>
    <property type="match status" value="1"/>
</dbReference>
<keyword evidence="6" id="KW-0963">Cytoplasm</keyword>
<keyword evidence="11" id="KW-0458">Lysosome</keyword>
<dbReference type="GO" id="GO:0019221">
    <property type="term" value="P:cytokine-mediated signaling pathway"/>
    <property type="evidence" value="ECO:0007669"/>
    <property type="project" value="TreeGrafter"/>
</dbReference>
<protein>
    <recommendedName>
        <fullName evidence="5">Interleukin-1 beta</fullName>
    </recommendedName>
</protein>
<dbReference type="InterPro" id="IPR000975">
    <property type="entry name" value="IL-1_fam"/>
</dbReference>
<evidence type="ECO:0000256" key="4">
    <source>
        <dbReference type="ARBA" id="ARBA00010448"/>
    </source>
</evidence>
<name>A0AA88IMQ6_TACVA</name>
<comment type="subcellular location">
    <subcellularLocation>
        <location evidence="2">Cytoplasm</location>
        <location evidence="2">Cytosol</location>
    </subcellularLocation>
    <subcellularLocation>
        <location evidence="1">Lysosome</location>
    </subcellularLocation>
    <subcellularLocation>
        <location evidence="3">Secreted</location>
        <location evidence="3">Extracellular exosome</location>
    </subcellularLocation>
</comment>
<dbReference type="GO" id="GO:0005615">
    <property type="term" value="C:extracellular space"/>
    <property type="evidence" value="ECO:0007669"/>
    <property type="project" value="UniProtKB-KW"/>
</dbReference>
<dbReference type="GO" id="GO:0006955">
    <property type="term" value="P:immune response"/>
    <property type="evidence" value="ECO:0007669"/>
    <property type="project" value="InterPro"/>
</dbReference>
<evidence type="ECO:0000256" key="5">
    <source>
        <dbReference type="ARBA" id="ARBA00014702"/>
    </source>
</evidence>
<dbReference type="InterPro" id="IPR008996">
    <property type="entry name" value="IL1/FGF"/>
</dbReference>
<dbReference type="Pfam" id="PF00340">
    <property type="entry name" value="IL1"/>
    <property type="match status" value="1"/>
</dbReference>
<comment type="similarity">
    <text evidence="4">Belongs to the IL-1 family.</text>
</comment>
<dbReference type="Gene3D" id="2.80.10.50">
    <property type="match status" value="1"/>
</dbReference>
<dbReference type="GO" id="GO:1901222">
    <property type="term" value="P:regulation of non-canonical NF-kappaB signal transduction"/>
    <property type="evidence" value="ECO:0007669"/>
    <property type="project" value="TreeGrafter"/>
</dbReference>
<evidence type="ECO:0000256" key="12">
    <source>
        <dbReference type="ARBA" id="ARBA00023246"/>
    </source>
</evidence>
<dbReference type="CDD" id="cd00100">
    <property type="entry name" value="beta-trefoil_IL1"/>
    <property type="match status" value="1"/>
</dbReference>
<gene>
    <name evidence="13" type="ORF">Q7C36_021276</name>
</gene>
<dbReference type="Proteomes" id="UP001187315">
    <property type="component" value="Unassembled WGS sequence"/>
</dbReference>
<dbReference type="GO" id="GO:0001660">
    <property type="term" value="P:fever generation"/>
    <property type="evidence" value="ECO:0007669"/>
    <property type="project" value="UniProtKB-KW"/>
</dbReference>
<evidence type="ECO:0000256" key="9">
    <source>
        <dbReference type="ARBA" id="ARBA00022620"/>
    </source>
</evidence>
<evidence type="ECO:0000256" key="2">
    <source>
        <dbReference type="ARBA" id="ARBA00004514"/>
    </source>
</evidence>
<dbReference type="PANTHER" id="PTHR10078:SF30">
    <property type="entry name" value="INTERLEUKIN-1 BETA"/>
    <property type="match status" value="1"/>
</dbReference>
<evidence type="ECO:0000256" key="11">
    <source>
        <dbReference type="ARBA" id="ARBA00023228"/>
    </source>
</evidence>
<keyword evidence="7" id="KW-0202">Cytokine</keyword>
<evidence type="ECO:0000256" key="1">
    <source>
        <dbReference type="ARBA" id="ARBA00004371"/>
    </source>
</evidence>
<accession>A0AA88IMQ6</accession>
<keyword evidence="14" id="KW-1185">Reference proteome</keyword>
<evidence type="ECO:0000256" key="3">
    <source>
        <dbReference type="ARBA" id="ARBA00004550"/>
    </source>
</evidence>
<keyword evidence="8" id="KW-0964">Secreted</keyword>
<comment type="caution">
    <text evidence="13">The sequence shown here is derived from an EMBL/GenBank/DDBJ whole genome shotgun (WGS) entry which is preliminary data.</text>
</comment>
<dbReference type="AlphaFoldDB" id="A0AA88IMQ6"/>
<reference evidence="13" key="1">
    <citation type="submission" date="2023-08" db="EMBL/GenBank/DDBJ databases">
        <title>Pelteobagrus vachellii genome.</title>
        <authorList>
            <person name="Liu H."/>
        </authorList>
    </citation>
    <scope>NUCLEOTIDE SEQUENCE</scope>
    <source>
        <strain evidence="13">PRFRI_2022a</strain>
        <tissue evidence="13">Muscle</tissue>
    </source>
</reference>
<dbReference type="GO" id="GO:0071222">
    <property type="term" value="P:cellular response to lipopolysaccharide"/>
    <property type="evidence" value="ECO:0007669"/>
    <property type="project" value="TreeGrafter"/>
</dbReference>
<organism evidence="13 14">
    <name type="scientific">Tachysurus vachellii</name>
    <name type="common">Darkbarbel catfish</name>
    <name type="synonym">Pelteobagrus vachellii</name>
    <dbReference type="NCBI Taxonomy" id="175792"/>
    <lineage>
        <taxon>Eukaryota</taxon>
        <taxon>Metazoa</taxon>
        <taxon>Chordata</taxon>
        <taxon>Craniata</taxon>
        <taxon>Vertebrata</taxon>
        <taxon>Euteleostomi</taxon>
        <taxon>Actinopterygii</taxon>
        <taxon>Neopterygii</taxon>
        <taxon>Teleostei</taxon>
        <taxon>Ostariophysi</taxon>
        <taxon>Siluriformes</taxon>
        <taxon>Bagridae</taxon>
        <taxon>Tachysurus</taxon>
    </lineage>
</organism>
<evidence type="ECO:0000313" key="13">
    <source>
        <dbReference type="EMBL" id="KAK2819630.1"/>
    </source>
</evidence>
<dbReference type="GO" id="GO:0005125">
    <property type="term" value="F:cytokine activity"/>
    <property type="evidence" value="ECO:0007669"/>
    <property type="project" value="UniProtKB-KW"/>
</dbReference>
<evidence type="ECO:0000256" key="7">
    <source>
        <dbReference type="ARBA" id="ARBA00022514"/>
    </source>
</evidence>
<dbReference type="PANTHER" id="PTHR10078">
    <property type="entry name" value="INTERLEUKIN-1 FAMILY MEMBER"/>
    <property type="match status" value="1"/>
</dbReference>
<proteinExistence type="inferred from homology"/>
<dbReference type="GO" id="GO:0010628">
    <property type="term" value="P:positive regulation of gene expression"/>
    <property type="evidence" value="ECO:0007669"/>
    <property type="project" value="TreeGrafter"/>
</dbReference>